<gene>
    <name evidence="2" type="ORF">SCD_n02251</name>
</gene>
<dbReference type="Proteomes" id="UP000015559">
    <property type="component" value="Chromosome"/>
</dbReference>
<evidence type="ECO:0000313" key="2">
    <source>
        <dbReference type="EMBL" id="BAN36059.1"/>
    </source>
</evidence>
<dbReference type="HOGENOM" id="CLU_2921073_0_0_4"/>
<dbReference type="RefSeq" id="WP_009205255.1">
    <property type="nucleotide sequence ID" value="NC_022357.1"/>
</dbReference>
<evidence type="ECO:0000313" key="3">
    <source>
        <dbReference type="Proteomes" id="UP000015559"/>
    </source>
</evidence>
<accession>S6AMM2</accession>
<dbReference type="KEGG" id="sdr:SCD_n02251"/>
<protein>
    <submittedName>
        <fullName evidence="2">Uncharacterized protein</fullName>
    </submittedName>
</protein>
<name>S6AMM2_SULDS</name>
<keyword evidence="3" id="KW-1185">Reference proteome</keyword>
<evidence type="ECO:0000256" key="1">
    <source>
        <dbReference type="SAM" id="MobiDB-lite"/>
    </source>
</evidence>
<dbReference type="EMBL" id="AP013066">
    <property type="protein sequence ID" value="BAN36059.1"/>
    <property type="molecule type" value="Genomic_DNA"/>
</dbReference>
<feature type="compositionally biased region" description="Polar residues" evidence="1">
    <location>
        <begin position="30"/>
        <end position="48"/>
    </location>
</feature>
<dbReference type="STRING" id="1163617.SCD_n02251"/>
<proteinExistence type="predicted"/>
<reference evidence="2 3" key="1">
    <citation type="journal article" date="2012" name="Appl. Environ. Microbiol.">
        <title>Draft genome sequence of a psychrotolerant sulfur-oxidizing bacterium, Sulfuricella denitrificans skB26, and proteomic insights into cold adaptation.</title>
        <authorList>
            <person name="Watanabe T."/>
            <person name="Kojima H."/>
            <person name="Fukui M."/>
        </authorList>
    </citation>
    <scope>NUCLEOTIDE SEQUENCE [LARGE SCALE GENOMIC DNA]</scope>
    <source>
        <strain evidence="3">skB26</strain>
    </source>
</reference>
<sequence>MRIASVAPIGLLAVGIAHGDEKIAAKPHEAQSSPESNSGATGSINLPTGAQRYFRLKGRTV</sequence>
<organism evidence="2 3">
    <name type="scientific">Sulfuricella denitrificans (strain DSM 22764 / NBRC 105220 / skB26)</name>
    <dbReference type="NCBI Taxonomy" id="1163617"/>
    <lineage>
        <taxon>Bacteria</taxon>
        <taxon>Pseudomonadati</taxon>
        <taxon>Pseudomonadota</taxon>
        <taxon>Betaproteobacteria</taxon>
        <taxon>Nitrosomonadales</taxon>
        <taxon>Sulfuricellaceae</taxon>
        <taxon>Sulfuricella</taxon>
    </lineage>
</organism>
<feature type="region of interest" description="Disordered" evidence="1">
    <location>
        <begin position="23"/>
        <end position="49"/>
    </location>
</feature>
<dbReference type="AlphaFoldDB" id="S6AMM2"/>